<dbReference type="GO" id="GO:0032357">
    <property type="term" value="F:oxidized purine DNA binding"/>
    <property type="evidence" value="ECO:0007669"/>
    <property type="project" value="TreeGrafter"/>
</dbReference>
<dbReference type="InterPro" id="IPR003265">
    <property type="entry name" value="HhH-GPD_domain"/>
</dbReference>
<feature type="domain" description="HhH-GPD" evidence="15">
    <location>
        <begin position="50"/>
        <end position="202"/>
    </location>
</feature>
<evidence type="ECO:0000256" key="9">
    <source>
        <dbReference type="ARBA" id="ARBA00022801"/>
    </source>
</evidence>
<dbReference type="SUPFAM" id="SSF48150">
    <property type="entry name" value="DNA-glycosylase"/>
    <property type="match status" value="1"/>
</dbReference>
<keyword evidence="11" id="KW-0411">Iron-sulfur</keyword>
<dbReference type="PANTHER" id="PTHR42944:SF1">
    <property type="entry name" value="ADENINE DNA GLYCOSYLASE"/>
    <property type="match status" value="1"/>
</dbReference>
<dbReference type="eggNOG" id="COG1194">
    <property type="taxonomic scope" value="Bacteria"/>
</dbReference>
<dbReference type="CDD" id="cd00056">
    <property type="entry name" value="ENDO3c"/>
    <property type="match status" value="1"/>
</dbReference>
<dbReference type="GO" id="GO:0035485">
    <property type="term" value="F:adenine/guanine mispair binding"/>
    <property type="evidence" value="ECO:0007669"/>
    <property type="project" value="TreeGrafter"/>
</dbReference>
<evidence type="ECO:0000313" key="16">
    <source>
        <dbReference type="EMBL" id="BAL83355.1"/>
    </source>
</evidence>
<dbReference type="SMART" id="SM00478">
    <property type="entry name" value="ENDO3c"/>
    <property type="match status" value="1"/>
</dbReference>
<comment type="cofactor">
    <cofactor evidence="14">
        <name>[4Fe-4S] cluster</name>
        <dbReference type="ChEBI" id="CHEBI:49883"/>
    </cofactor>
    <text evidence="14">Binds 1 [4Fe-4S] cluster.</text>
</comment>
<dbReference type="Pfam" id="PF14815">
    <property type="entry name" value="NUDIX_4"/>
    <property type="match status" value="1"/>
</dbReference>
<reference evidence="16 17" key="1">
    <citation type="submission" date="2011-10" db="EMBL/GenBank/DDBJ databases">
        <title>Whole genome sequence of Selenomonas ruminantium subsp. lactilytica TAM6421.</title>
        <authorList>
            <person name="Oguchi A."/>
            <person name="Ankai A."/>
            <person name="Kaneko J."/>
            <person name="Yamada-Narita S."/>
            <person name="Fukui S."/>
            <person name="Takahashi M."/>
            <person name="Onodera T."/>
            <person name="Kojima S."/>
            <person name="Fushimi T."/>
            <person name="Abe N."/>
            <person name="Kamio Y."/>
            <person name="Yamazaki S."/>
            <person name="Fujita N."/>
        </authorList>
    </citation>
    <scope>NUCLEOTIDE SEQUENCE [LARGE SCALE GENOMIC DNA]</scope>
    <source>
        <strain evidence="17">NBRC 103574 / TAM6421</strain>
    </source>
</reference>
<name>I0GRG8_SELRL</name>
<dbReference type="AlphaFoldDB" id="I0GRG8"/>
<dbReference type="GO" id="GO:0051539">
    <property type="term" value="F:4 iron, 4 sulfur cluster binding"/>
    <property type="evidence" value="ECO:0007669"/>
    <property type="project" value="UniProtKB-UniRule"/>
</dbReference>
<evidence type="ECO:0000256" key="11">
    <source>
        <dbReference type="ARBA" id="ARBA00023014"/>
    </source>
</evidence>
<dbReference type="HOGENOM" id="CLU_012862_0_0_9"/>
<proteinExistence type="inferred from homology"/>
<dbReference type="GO" id="GO:0006298">
    <property type="term" value="P:mismatch repair"/>
    <property type="evidence" value="ECO:0007669"/>
    <property type="project" value="TreeGrafter"/>
</dbReference>
<evidence type="ECO:0000259" key="15">
    <source>
        <dbReference type="SMART" id="SM00478"/>
    </source>
</evidence>
<comment type="function">
    <text evidence="2">Adenine glycosylase active on G-A mispairs. MutY also corrects error-prone DNA synthesis past GO lesions which are due to the oxidatively damaged form of guanine: 7,8-dihydro-8-oxoguanine (8-oxo-dGTP).</text>
</comment>
<dbReference type="InterPro" id="IPR011257">
    <property type="entry name" value="DNA_glycosylase"/>
</dbReference>
<dbReference type="InterPro" id="IPR004036">
    <property type="entry name" value="Endonuclease-III-like_CS2"/>
</dbReference>
<evidence type="ECO:0000256" key="4">
    <source>
        <dbReference type="ARBA" id="ARBA00012045"/>
    </source>
</evidence>
<keyword evidence="13 14" id="KW-0326">Glycosidase</keyword>
<dbReference type="EC" id="3.2.2.31" evidence="4 14"/>
<evidence type="ECO:0000256" key="7">
    <source>
        <dbReference type="ARBA" id="ARBA00022723"/>
    </source>
</evidence>
<dbReference type="GO" id="GO:0034039">
    <property type="term" value="F:8-oxo-7,8-dihydroguanine DNA N-glycosylase activity"/>
    <property type="evidence" value="ECO:0007669"/>
    <property type="project" value="TreeGrafter"/>
</dbReference>
<organism evidence="16 17">
    <name type="scientific">Selenomonas ruminantium subsp. lactilytica (strain NBRC 103574 / TAM6421)</name>
    <dbReference type="NCBI Taxonomy" id="927704"/>
    <lineage>
        <taxon>Bacteria</taxon>
        <taxon>Bacillati</taxon>
        <taxon>Bacillota</taxon>
        <taxon>Negativicutes</taxon>
        <taxon>Selenomonadales</taxon>
        <taxon>Selenomonadaceae</taxon>
        <taxon>Selenomonas</taxon>
    </lineage>
</organism>
<evidence type="ECO:0000313" key="17">
    <source>
        <dbReference type="Proteomes" id="UP000007887"/>
    </source>
</evidence>
<comment type="similarity">
    <text evidence="3 14">Belongs to the Nth/MutY family.</text>
</comment>
<evidence type="ECO:0000256" key="8">
    <source>
        <dbReference type="ARBA" id="ARBA00022763"/>
    </source>
</evidence>
<dbReference type="PROSITE" id="PS01155">
    <property type="entry name" value="ENDONUCLEASE_III_2"/>
    <property type="match status" value="1"/>
</dbReference>
<gene>
    <name evidence="16" type="primary">mutY</name>
    <name evidence="16" type="ordered locus">SELR_16470</name>
</gene>
<dbReference type="InterPro" id="IPR015797">
    <property type="entry name" value="NUDIX_hydrolase-like_dom_sf"/>
</dbReference>
<dbReference type="SUPFAM" id="SSF55811">
    <property type="entry name" value="Nudix"/>
    <property type="match status" value="1"/>
</dbReference>
<dbReference type="InterPro" id="IPR023170">
    <property type="entry name" value="HhH_base_excis_C"/>
</dbReference>
<dbReference type="KEGG" id="sri:SELR_16470"/>
<keyword evidence="7" id="KW-0479">Metal-binding</keyword>
<dbReference type="CDD" id="cd03431">
    <property type="entry name" value="NUDIX_DNA_Glycosylase_C-MutY"/>
    <property type="match status" value="1"/>
</dbReference>
<dbReference type="GO" id="GO:0006284">
    <property type="term" value="P:base-excision repair"/>
    <property type="evidence" value="ECO:0007669"/>
    <property type="project" value="UniProtKB-UniRule"/>
</dbReference>
<dbReference type="Gene3D" id="1.10.340.30">
    <property type="entry name" value="Hypothetical protein, domain 2"/>
    <property type="match status" value="1"/>
</dbReference>
<keyword evidence="6" id="KW-0004">4Fe-4S</keyword>
<evidence type="ECO:0000256" key="1">
    <source>
        <dbReference type="ARBA" id="ARBA00000843"/>
    </source>
</evidence>
<dbReference type="PANTHER" id="PTHR42944">
    <property type="entry name" value="ADENINE DNA GLYCOSYLASE"/>
    <property type="match status" value="1"/>
</dbReference>
<sequence>MRATINLLHTELIPDLLAILPDWYRGQADQRELPWRNCPTPYHTWLSEIMLQQTRASAVIPYYERFLASLPDIAALAACDDERLMKLWQGLGYYSRARNLKKAAILICQEYGGQLPQDFTSLLNLPGIGRYTASAIGSIAFGQPWPAVDGNVLRVLSRVLASTADIAAPATKKAMENTLAPHYPSGTTAGELNQAFMDLGATICLPHGMPHCACCPLARICLAHAEGLELELPQKSSARQRRQEKHTILLLRQGDTIALHQRPAKGLLAGLWEFPNLPGKLRKDEVIRWLAEHDLEAEKLQILPPAKHIFSHIEWQLSSWLVEVAPATGLTVRDNHLPFVWANSQEIAEHYSLPSAFQYYSPYIHKK</sequence>
<dbReference type="InterPro" id="IPR005760">
    <property type="entry name" value="A/G_AdeGlyc_MutY"/>
</dbReference>
<evidence type="ECO:0000256" key="13">
    <source>
        <dbReference type="ARBA" id="ARBA00023295"/>
    </source>
</evidence>
<dbReference type="PATRIC" id="fig|927704.6.peg.1704"/>
<dbReference type="InterPro" id="IPR029119">
    <property type="entry name" value="MutY_C"/>
</dbReference>
<dbReference type="RefSeq" id="WP_014424789.1">
    <property type="nucleotide sequence ID" value="NC_017068.1"/>
</dbReference>
<evidence type="ECO:0000256" key="12">
    <source>
        <dbReference type="ARBA" id="ARBA00023204"/>
    </source>
</evidence>
<evidence type="ECO:0000256" key="14">
    <source>
        <dbReference type="RuleBase" id="RU365096"/>
    </source>
</evidence>
<dbReference type="Gene3D" id="3.90.79.10">
    <property type="entry name" value="Nucleoside Triphosphate Pyrophosphohydrolase"/>
    <property type="match status" value="1"/>
</dbReference>
<dbReference type="Gene3D" id="1.10.1670.10">
    <property type="entry name" value="Helix-hairpin-Helix base-excision DNA repair enzymes (C-terminal)"/>
    <property type="match status" value="1"/>
</dbReference>
<accession>I0GRG8</accession>
<keyword evidence="8 14" id="KW-0227">DNA damage</keyword>
<evidence type="ECO:0000256" key="6">
    <source>
        <dbReference type="ARBA" id="ARBA00022485"/>
    </source>
</evidence>
<dbReference type="Proteomes" id="UP000007887">
    <property type="component" value="Chromosome"/>
</dbReference>
<evidence type="ECO:0000256" key="3">
    <source>
        <dbReference type="ARBA" id="ARBA00008343"/>
    </source>
</evidence>
<dbReference type="GO" id="GO:0046872">
    <property type="term" value="F:metal ion binding"/>
    <property type="evidence" value="ECO:0007669"/>
    <property type="project" value="UniProtKB-UniRule"/>
</dbReference>
<keyword evidence="10 14" id="KW-0408">Iron</keyword>
<dbReference type="EMBL" id="AP012292">
    <property type="protein sequence ID" value="BAL83355.1"/>
    <property type="molecule type" value="Genomic_DNA"/>
</dbReference>
<dbReference type="OrthoDB" id="9802365at2"/>
<evidence type="ECO:0000256" key="5">
    <source>
        <dbReference type="ARBA" id="ARBA00022023"/>
    </source>
</evidence>
<comment type="catalytic activity">
    <reaction evidence="1 14">
        <text>Hydrolyzes free adenine bases from 7,8-dihydro-8-oxoguanine:adenine mismatched double-stranded DNA, leaving an apurinic site.</text>
        <dbReference type="EC" id="3.2.2.31"/>
    </reaction>
</comment>
<dbReference type="GO" id="GO:0000701">
    <property type="term" value="F:purine-specific mismatch base pair DNA N-glycosylase activity"/>
    <property type="evidence" value="ECO:0007669"/>
    <property type="project" value="UniProtKB-EC"/>
</dbReference>
<evidence type="ECO:0000256" key="10">
    <source>
        <dbReference type="ARBA" id="ARBA00023004"/>
    </source>
</evidence>
<dbReference type="FunFam" id="1.10.340.30:FF:000002">
    <property type="entry name" value="Adenine DNA glycosylase"/>
    <property type="match status" value="1"/>
</dbReference>
<keyword evidence="12" id="KW-0234">DNA repair</keyword>
<dbReference type="NCBIfam" id="TIGR01084">
    <property type="entry name" value="mutY"/>
    <property type="match status" value="1"/>
</dbReference>
<dbReference type="Pfam" id="PF00730">
    <property type="entry name" value="HhH-GPD"/>
    <property type="match status" value="1"/>
</dbReference>
<dbReference type="InterPro" id="IPR044298">
    <property type="entry name" value="MIG/MutY"/>
</dbReference>
<keyword evidence="9 16" id="KW-0378">Hydrolase</keyword>
<evidence type="ECO:0000256" key="2">
    <source>
        <dbReference type="ARBA" id="ARBA00002933"/>
    </source>
</evidence>
<protein>
    <recommendedName>
        <fullName evidence="5 14">Adenine DNA glycosylase</fullName>
        <ecNumber evidence="4 14">3.2.2.31</ecNumber>
    </recommendedName>
</protein>